<comment type="caution">
    <text evidence="1">The sequence shown here is derived from an EMBL/GenBank/DDBJ whole genome shotgun (WGS) entry which is preliminary data.</text>
</comment>
<dbReference type="Proteomes" id="UP000245212">
    <property type="component" value="Unassembled WGS sequence"/>
</dbReference>
<gene>
    <name evidence="1" type="ORF">DD235_01665</name>
</gene>
<organism evidence="1 2">
    <name type="scientific">Corticimicrobacter populi</name>
    <dbReference type="NCBI Taxonomy" id="2175229"/>
    <lineage>
        <taxon>Bacteria</taxon>
        <taxon>Pseudomonadati</taxon>
        <taxon>Pseudomonadota</taxon>
        <taxon>Betaproteobacteria</taxon>
        <taxon>Burkholderiales</taxon>
        <taxon>Alcaligenaceae</taxon>
        <taxon>Corticimicrobacter</taxon>
    </lineage>
</organism>
<protein>
    <submittedName>
        <fullName evidence="1">Uncharacterized protein</fullName>
    </submittedName>
</protein>
<name>A0A2V1K1A0_9BURK</name>
<sequence length="120" mass="13201">MPDATDRFGLVLALLQQQRQATIHALKSGNPSGLAAKLGLDDAIACLQLCEQHGIHAKARITVLPETRTRTPSSEYRILEDHESEDRSIWTELELSGEAVRPTPGTLLLDCGRWVEDTGQ</sequence>
<proteinExistence type="predicted"/>
<dbReference type="AlphaFoldDB" id="A0A2V1K1A0"/>
<evidence type="ECO:0000313" key="1">
    <source>
        <dbReference type="EMBL" id="PWF24911.1"/>
    </source>
</evidence>
<accession>A0A2V1K1A0</accession>
<dbReference type="EMBL" id="QETA01000001">
    <property type="protein sequence ID" value="PWF24911.1"/>
    <property type="molecule type" value="Genomic_DNA"/>
</dbReference>
<dbReference type="RefSeq" id="WP_109060314.1">
    <property type="nucleotide sequence ID" value="NZ_QETA01000001.1"/>
</dbReference>
<reference evidence="2" key="1">
    <citation type="submission" date="2018-05" db="EMBL/GenBank/DDBJ databases">
        <authorList>
            <person name="Li Y."/>
        </authorList>
    </citation>
    <scope>NUCLEOTIDE SEQUENCE [LARGE SCALE GENOMIC DNA]</scope>
    <source>
        <strain evidence="2">3d-2-2</strain>
    </source>
</reference>
<evidence type="ECO:0000313" key="2">
    <source>
        <dbReference type="Proteomes" id="UP000245212"/>
    </source>
</evidence>
<keyword evidence="2" id="KW-1185">Reference proteome</keyword>